<protein>
    <submittedName>
        <fullName evidence="2">Uncharacterized protein</fullName>
    </submittedName>
</protein>
<gene>
    <name evidence="2" type="ORF">BCR42DRAFT_419285</name>
</gene>
<sequence>MITSRGQRGATAPSTIFTTTSQLSPRQIANKAMTLGCKKLDTDDKRTRPQYNVRERLLICNTIAYAEQVLNQRTRRTNRRVMAAEDDDSHFDAQALTPSMTQTDQNSSQLPHHHHHHHHHEDASPLRASLDGSHNENDDGNDNDQIVIGDQCSDRIPANDYQKWDKDRMTSSPIVAL</sequence>
<reference evidence="2 3" key="1">
    <citation type="submission" date="2016-07" db="EMBL/GenBank/DDBJ databases">
        <title>Pervasive Adenine N6-methylation of Active Genes in Fungi.</title>
        <authorList>
            <consortium name="DOE Joint Genome Institute"/>
            <person name="Mondo S.J."/>
            <person name="Dannebaum R.O."/>
            <person name="Kuo R.C."/>
            <person name="Labutti K."/>
            <person name="Haridas S."/>
            <person name="Kuo A."/>
            <person name="Salamov A."/>
            <person name="Ahrendt S.R."/>
            <person name="Lipzen A."/>
            <person name="Sullivan W."/>
            <person name="Andreopoulos W.B."/>
            <person name="Clum A."/>
            <person name="Lindquist E."/>
            <person name="Daum C."/>
            <person name="Ramamoorthy G.K."/>
            <person name="Gryganskyi A."/>
            <person name="Culley D."/>
            <person name="Magnuson J.K."/>
            <person name="James T.Y."/>
            <person name="O'Malley M.A."/>
            <person name="Stajich J.E."/>
            <person name="Spatafora J.W."/>
            <person name="Visel A."/>
            <person name="Grigoriev I.V."/>
        </authorList>
    </citation>
    <scope>NUCLEOTIDE SEQUENCE [LARGE SCALE GENOMIC DNA]</scope>
    <source>
        <strain evidence="2 3">NRRL 1336</strain>
    </source>
</reference>
<dbReference type="AlphaFoldDB" id="A0A1X2IB22"/>
<feature type="compositionally biased region" description="Polar residues" evidence="1">
    <location>
        <begin position="100"/>
        <end position="110"/>
    </location>
</feature>
<evidence type="ECO:0000313" key="2">
    <source>
        <dbReference type="EMBL" id="ORZ13149.1"/>
    </source>
</evidence>
<evidence type="ECO:0000313" key="3">
    <source>
        <dbReference type="Proteomes" id="UP000193560"/>
    </source>
</evidence>
<keyword evidence="3" id="KW-1185">Reference proteome</keyword>
<dbReference type="OrthoDB" id="2284111at2759"/>
<feature type="region of interest" description="Disordered" evidence="1">
    <location>
        <begin position="100"/>
        <end position="177"/>
    </location>
</feature>
<dbReference type="Proteomes" id="UP000193560">
    <property type="component" value="Unassembled WGS sequence"/>
</dbReference>
<name>A0A1X2IB22_9FUNG</name>
<evidence type="ECO:0000256" key="1">
    <source>
        <dbReference type="SAM" id="MobiDB-lite"/>
    </source>
</evidence>
<organism evidence="2 3">
    <name type="scientific">Absidia repens</name>
    <dbReference type="NCBI Taxonomy" id="90262"/>
    <lineage>
        <taxon>Eukaryota</taxon>
        <taxon>Fungi</taxon>
        <taxon>Fungi incertae sedis</taxon>
        <taxon>Mucoromycota</taxon>
        <taxon>Mucoromycotina</taxon>
        <taxon>Mucoromycetes</taxon>
        <taxon>Mucorales</taxon>
        <taxon>Cunninghamellaceae</taxon>
        <taxon>Absidia</taxon>
    </lineage>
</organism>
<proteinExistence type="predicted"/>
<accession>A0A1X2IB22</accession>
<dbReference type="EMBL" id="MCGE01000017">
    <property type="protein sequence ID" value="ORZ13149.1"/>
    <property type="molecule type" value="Genomic_DNA"/>
</dbReference>
<comment type="caution">
    <text evidence="2">The sequence shown here is derived from an EMBL/GenBank/DDBJ whole genome shotgun (WGS) entry which is preliminary data.</text>
</comment>